<evidence type="ECO:0000256" key="2">
    <source>
        <dbReference type="ARBA" id="ARBA00022741"/>
    </source>
</evidence>
<dbReference type="GO" id="GO:0016887">
    <property type="term" value="F:ATP hydrolysis activity"/>
    <property type="evidence" value="ECO:0007669"/>
    <property type="project" value="InterPro"/>
</dbReference>
<protein>
    <submittedName>
        <fullName evidence="6">Putative ABC transporter ATP-binding protein</fullName>
    </submittedName>
</protein>
<reference evidence="6 7" key="1">
    <citation type="submission" date="2012-08" db="EMBL/GenBank/DDBJ databases">
        <title>Whole genome shotgun sequence of Gordonia rhizosphera NBRC 16068.</title>
        <authorList>
            <person name="Takarada H."/>
            <person name="Isaki S."/>
            <person name="Hosoyama A."/>
            <person name="Tsuchikane K."/>
            <person name="Katsumata H."/>
            <person name="Baba S."/>
            <person name="Ohji S."/>
            <person name="Yamazaki S."/>
            <person name="Fujita N."/>
        </authorList>
    </citation>
    <scope>NUCLEOTIDE SEQUENCE [LARGE SCALE GENOMIC DNA]</scope>
    <source>
        <strain evidence="6 7">NBRC 16068</strain>
    </source>
</reference>
<dbReference type="STRING" id="1108045.GORHZ_047_00030"/>
<dbReference type="PANTHER" id="PTHR43023:SF6">
    <property type="entry name" value="INTERMEMBRANE PHOSPHOLIPID TRANSPORT SYSTEM ATP-BINDING PROTEIN MLAF"/>
    <property type="match status" value="1"/>
</dbReference>
<evidence type="ECO:0000259" key="5">
    <source>
        <dbReference type="PROSITE" id="PS50893"/>
    </source>
</evidence>
<dbReference type="InterPro" id="IPR017871">
    <property type="entry name" value="ABC_transporter-like_CS"/>
</dbReference>
<feature type="region of interest" description="Disordered" evidence="4">
    <location>
        <begin position="346"/>
        <end position="410"/>
    </location>
</feature>
<keyword evidence="3 6" id="KW-0067">ATP-binding</keyword>
<dbReference type="PROSITE" id="PS00211">
    <property type="entry name" value="ABC_TRANSPORTER_1"/>
    <property type="match status" value="1"/>
</dbReference>
<keyword evidence="1" id="KW-0813">Transport</keyword>
<sequence length="410" mass="44070">MEGLTKSFGSQNIWRDVTLTLPAGEVSALLGPSGTGKSVFLKTLIGLLHPEQGSVIIDGTDITKCSAKELYEIRKLFGVLFQDGALFGSMSLYDNIAFPLREHTKKKENEIREIVMEKIDLVGLAGAEDKLPGEISGGMRKRAGLARALVLDPQIILCDEPDSGLDPVRTAYISQLLIDINAQIDATILIVTHNINIARTIPDNIGMLFRKELVMFGPREQLLTSEQPVVKQFLSGDRFGPIGMSEEKDEAVAAAEAAMQAAGISGGGTKDDFSEIIPQVQPNPGMPERKAVARHRARVMEMLHTLPPNAQEAIRRSMEEEDRLRAEAHAHAQETVAVGAGAVAAGGRGGDEWTSAEAPGGDYDANAFDGNEYTGSDAPTQNWSAPQADNAATEPIHTGDYAPPHDGRGR</sequence>
<evidence type="ECO:0000256" key="3">
    <source>
        <dbReference type="ARBA" id="ARBA00022840"/>
    </source>
</evidence>
<proteinExistence type="predicted"/>
<dbReference type="InterPro" id="IPR027417">
    <property type="entry name" value="P-loop_NTPase"/>
</dbReference>
<dbReference type="SUPFAM" id="SSF52540">
    <property type="entry name" value="P-loop containing nucleoside triphosphate hydrolases"/>
    <property type="match status" value="1"/>
</dbReference>
<keyword evidence="2" id="KW-0547">Nucleotide-binding</keyword>
<dbReference type="CDD" id="cd03261">
    <property type="entry name" value="ABC_Org_Solvent_Resistant"/>
    <property type="match status" value="1"/>
</dbReference>
<evidence type="ECO:0000256" key="4">
    <source>
        <dbReference type="SAM" id="MobiDB-lite"/>
    </source>
</evidence>
<gene>
    <name evidence="6" type="ORF">GORHZ_047_00030</name>
</gene>
<dbReference type="SMART" id="SM00382">
    <property type="entry name" value="AAA"/>
    <property type="match status" value="1"/>
</dbReference>
<organism evidence="6 7">
    <name type="scientific">Gordonia rhizosphera NBRC 16068</name>
    <dbReference type="NCBI Taxonomy" id="1108045"/>
    <lineage>
        <taxon>Bacteria</taxon>
        <taxon>Bacillati</taxon>
        <taxon>Actinomycetota</taxon>
        <taxon>Actinomycetes</taxon>
        <taxon>Mycobacteriales</taxon>
        <taxon>Gordoniaceae</taxon>
        <taxon>Gordonia</taxon>
    </lineage>
</organism>
<keyword evidence="7" id="KW-1185">Reference proteome</keyword>
<dbReference type="Pfam" id="PF00005">
    <property type="entry name" value="ABC_tran"/>
    <property type="match status" value="1"/>
</dbReference>
<feature type="compositionally biased region" description="Polar residues" evidence="4">
    <location>
        <begin position="373"/>
        <end position="387"/>
    </location>
</feature>
<dbReference type="EMBL" id="BAHC01000047">
    <property type="protein sequence ID" value="GAB88987.1"/>
    <property type="molecule type" value="Genomic_DNA"/>
</dbReference>
<dbReference type="PROSITE" id="PS50893">
    <property type="entry name" value="ABC_TRANSPORTER_2"/>
    <property type="match status" value="1"/>
</dbReference>
<dbReference type="InterPro" id="IPR003439">
    <property type="entry name" value="ABC_transporter-like_ATP-bd"/>
</dbReference>
<evidence type="ECO:0000313" key="7">
    <source>
        <dbReference type="Proteomes" id="UP000008363"/>
    </source>
</evidence>
<dbReference type="AlphaFoldDB" id="K6W9U6"/>
<dbReference type="eggNOG" id="COG1127">
    <property type="taxonomic scope" value="Bacteria"/>
</dbReference>
<dbReference type="Proteomes" id="UP000008363">
    <property type="component" value="Unassembled WGS sequence"/>
</dbReference>
<comment type="caution">
    <text evidence="6">The sequence shown here is derived from an EMBL/GenBank/DDBJ whole genome shotgun (WGS) entry which is preliminary data.</text>
</comment>
<dbReference type="PANTHER" id="PTHR43023">
    <property type="entry name" value="PROTEIN TRIGALACTOSYLDIACYLGLYCEROL 3, CHLOROPLASTIC"/>
    <property type="match status" value="1"/>
</dbReference>
<accession>K6W9U6</accession>
<feature type="domain" description="ABC transporter" evidence="5">
    <location>
        <begin position="1"/>
        <end position="235"/>
    </location>
</feature>
<dbReference type="InterPro" id="IPR003593">
    <property type="entry name" value="AAA+_ATPase"/>
</dbReference>
<dbReference type="GO" id="GO:0005524">
    <property type="term" value="F:ATP binding"/>
    <property type="evidence" value="ECO:0007669"/>
    <property type="project" value="UniProtKB-KW"/>
</dbReference>
<dbReference type="Gene3D" id="3.40.50.300">
    <property type="entry name" value="P-loop containing nucleotide triphosphate hydrolases"/>
    <property type="match status" value="1"/>
</dbReference>
<name>K6W9U6_9ACTN</name>
<evidence type="ECO:0000256" key="1">
    <source>
        <dbReference type="ARBA" id="ARBA00022448"/>
    </source>
</evidence>
<evidence type="ECO:0000313" key="6">
    <source>
        <dbReference type="EMBL" id="GAB88987.1"/>
    </source>
</evidence>